<dbReference type="EMBL" id="DS268407">
    <property type="protein sequence ID" value="EFO82742.1"/>
    <property type="molecule type" value="Genomic_DNA"/>
</dbReference>
<name>E3LCM5_CAERE</name>
<keyword evidence="4" id="KW-0808">Transferase</keyword>
<dbReference type="Gene3D" id="3.40.50.620">
    <property type="entry name" value="HUPs"/>
    <property type="match status" value="1"/>
</dbReference>
<comment type="pathway">
    <text evidence="9">Phospholipid metabolism; phosphatidylcholine biosynthesis; phosphatidylcholine from phosphocholine: step 1/2.</text>
</comment>
<dbReference type="Proteomes" id="UP000008281">
    <property type="component" value="Unassembled WGS sequence"/>
</dbReference>
<evidence type="ECO:0000256" key="10">
    <source>
        <dbReference type="ARBA" id="ARBA00026101"/>
    </source>
</evidence>
<dbReference type="InterPro" id="IPR014729">
    <property type="entry name" value="Rossmann-like_a/b/a_fold"/>
</dbReference>
<dbReference type="NCBIfam" id="TIGR00125">
    <property type="entry name" value="cyt_tran_rel"/>
    <property type="match status" value="1"/>
</dbReference>
<evidence type="ECO:0000256" key="9">
    <source>
        <dbReference type="ARBA" id="ARBA00025706"/>
    </source>
</evidence>
<dbReference type="HOGENOM" id="CLU_034585_4_1_1"/>
<evidence type="ECO:0000256" key="8">
    <source>
        <dbReference type="ARBA" id="ARBA00023264"/>
    </source>
</evidence>
<evidence type="ECO:0000313" key="14">
    <source>
        <dbReference type="Proteomes" id="UP000008281"/>
    </source>
</evidence>
<sequence length="379" mass="43444">MSQRKRTMETPEAEDVEVKKVAPPSVEFVHRALASDEPAPFSDEPTAIMIRNAVDYTNKITLAIAKANEAGRPVRIYADGIYDLFHHGHANQLRQVKKMFPNVYLIVGVCGDRDTHKYKGRTVTSEAERYDGVRHCRYVDEVYREAPWFCSVEFLKEMKVDFIAHDAIPYVAPGEEDLYEKFRREGMFLETERTEGVSTSDVVCRIIRDYDKYVRRNLQRGYSAKDLNVGFLAVSKASKYQIQNKVDSLKSKGIELLSTWKNKSDDLIREFVETFHKDGGLNAFGGKLKGIMALSRSPSPSPREGTPEEVEKQSETQDEEEEEQAEEEETQVEEVNEEEKDDEDDEEEKEDLKVVEKVEKVKRGRKAKKTGRKSNAVKN</sequence>
<feature type="compositionally biased region" description="Basic residues" evidence="11">
    <location>
        <begin position="362"/>
        <end position="372"/>
    </location>
</feature>
<evidence type="ECO:0000259" key="12">
    <source>
        <dbReference type="Pfam" id="PF01467"/>
    </source>
</evidence>
<evidence type="ECO:0000256" key="2">
    <source>
        <dbReference type="ARBA" id="ARBA00010101"/>
    </source>
</evidence>
<evidence type="ECO:0000256" key="4">
    <source>
        <dbReference type="ARBA" id="ARBA00022679"/>
    </source>
</evidence>
<evidence type="ECO:0000256" key="7">
    <source>
        <dbReference type="ARBA" id="ARBA00023209"/>
    </source>
</evidence>
<dbReference type="GO" id="GO:0004105">
    <property type="term" value="F:choline-phosphate cytidylyltransferase activity"/>
    <property type="evidence" value="ECO:0007669"/>
    <property type="project" value="UniProtKB-EC"/>
</dbReference>
<dbReference type="GO" id="GO:0031210">
    <property type="term" value="F:phosphatidylcholine binding"/>
    <property type="evidence" value="ECO:0007669"/>
    <property type="project" value="TreeGrafter"/>
</dbReference>
<dbReference type="AlphaFoldDB" id="E3LCM5"/>
<keyword evidence="7" id="KW-0594">Phospholipid biosynthesis</keyword>
<dbReference type="OrthoDB" id="17102at2759"/>
<feature type="compositionally biased region" description="Basic and acidic residues" evidence="11">
    <location>
        <begin position="350"/>
        <end position="361"/>
    </location>
</feature>
<feature type="domain" description="Cytidyltransferase-like" evidence="12">
    <location>
        <begin position="77"/>
        <end position="204"/>
    </location>
</feature>
<dbReference type="SUPFAM" id="SSF52374">
    <property type="entry name" value="Nucleotidylyl transferase"/>
    <property type="match status" value="1"/>
</dbReference>
<dbReference type="InterPro" id="IPR004821">
    <property type="entry name" value="Cyt_trans-like"/>
</dbReference>
<organism evidence="14">
    <name type="scientific">Caenorhabditis remanei</name>
    <name type="common">Caenorhabditis vulgaris</name>
    <dbReference type="NCBI Taxonomy" id="31234"/>
    <lineage>
        <taxon>Eukaryota</taxon>
        <taxon>Metazoa</taxon>
        <taxon>Ecdysozoa</taxon>
        <taxon>Nematoda</taxon>
        <taxon>Chromadorea</taxon>
        <taxon>Rhabditida</taxon>
        <taxon>Rhabditina</taxon>
        <taxon>Rhabditomorpha</taxon>
        <taxon>Rhabditoidea</taxon>
        <taxon>Rhabditidae</taxon>
        <taxon>Peloderinae</taxon>
        <taxon>Caenorhabditis</taxon>
    </lineage>
</organism>
<dbReference type="InParanoid" id="E3LCM5"/>
<dbReference type="Pfam" id="PF01467">
    <property type="entry name" value="CTP_transf_like"/>
    <property type="match status" value="1"/>
</dbReference>
<evidence type="ECO:0000313" key="13">
    <source>
        <dbReference type="EMBL" id="EFO82742.1"/>
    </source>
</evidence>
<keyword evidence="6" id="KW-0443">Lipid metabolism</keyword>
<dbReference type="PANTHER" id="PTHR10739">
    <property type="entry name" value="CYTIDYLYLTRANSFERASE"/>
    <property type="match status" value="1"/>
</dbReference>
<feature type="region of interest" description="Disordered" evidence="11">
    <location>
        <begin position="292"/>
        <end position="379"/>
    </location>
</feature>
<dbReference type="OMA" id="SATYPKG"/>
<dbReference type="STRING" id="31234.E3LCM5"/>
<keyword evidence="3" id="KW-0444">Lipid biosynthesis</keyword>
<keyword evidence="5" id="KW-0548">Nucleotidyltransferase</keyword>
<dbReference type="FunFam" id="3.40.50.620:FF:000016">
    <property type="entry name" value="Putative choline-phosphate cytidylyltransferase B"/>
    <property type="match status" value="1"/>
</dbReference>
<evidence type="ECO:0000256" key="1">
    <source>
        <dbReference type="ARBA" id="ARBA00005189"/>
    </source>
</evidence>
<proteinExistence type="inferred from homology"/>
<comment type="similarity">
    <text evidence="2">Belongs to the cytidylyltransferase family.</text>
</comment>
<evidence type="ECO:0000256" key="5">
    <source>
        <dbReference type="ARBA" id="ARBA00022695"/>
    </source>
</evidence>
<evidence type="ECO:0000256" key="3">
    <source>
        <dbReference type="ARBA" id="ARBA00022516"/>
    </source>
</evidence>
<dbReference type="InterPro" id="IPR041723">
    <property type="entry name" value="CCT"/>
</dbReference>
<dbReference type="eggNOG" id="KOG2804">
    <property type="taxonomic scope" value="Eukaryota"/>
</dbReference>
<keyword evidence="8" id="KW-1208">Phospholipid metabolism</keyword>
<dbReference type="CDD" id="cd02174">
    <property type="entry name" value="CCT"/>
    <property type="match status" value="1"/>
</dbReference>
<feature type="compositionally biased region" description="Basic and acidic residues" evidence="11">
    <location>
        <begin position="305"/>
        <end position="315"/>
    </location>
</feature>
<keyword evidence="14" id="KW-1185">Reference proteome</keyword>
<evidence type="ECO:0000256" key="11">
    <source>
        <dbReference type="SAM" id="MobiDB-lite"/>
    </source>
</evidence>
<gene>
    <name evidence="13" type="ORF">CRE_00518</name>
</gene>
<dbReference type="FunCoup" id="E3LCM5">
    <property type="interactions" value="1764"/>
</dbReference>
<dbReference type="InterPro" id="IPR045049">
    <property type="entry name" value="Pcy1-like"/>
</dbReference>
<accession>E3LCM5</accession>
<dbReference type="UniPathway" id="UPA00753">
    <property type="reaction ID" value="UER00739"/>
</dbReference>
<evidence type="ECO:0000256" key="6">
    <source>
        <dbReference type="ARBA" id="ARBA00023098"/>
    </source>
</evidence>
<comment type="pathway">
    <text evidence="1">Lipid metabolism.</text>
</comment>
<feature type="compositionally biased region" description="Acidic residues" evidence="11">
    <location>
        <begin position="316"/>
        <end position="349"/>
    </location>
</feature>
<reference evidence="13" key="1">
    <citation type="submission" date="2007-07" db="EMBL/GenBank/DDBJ databases">
        <title>PCAP assembly of the Caenorhabditis remanei genome.</title>
        <authorList>
            <consortium name="The Caenorhabditis remanei Sequencing Consortium"/>
            <person name="Wilson R.K."/>
        </authorList>
    </citation>
    <scope>NUCLEOTIDE SEQUENCE [LARGE SCALE GENOMIC DNA]</scope>
    <source>
        <strain evidence="13">PB4641</strain>
    </source>
</reference>
<dbReference type="EC" id="2.7.7.15" evidence="10"/>
<protein>
    <recommendedName>
        <fullName evidence="10">choline-phosphate cytidylyltransferase</fullName>
        <ecNumber evidence="10">2.7.7.15</ecNumber>
    </recommendedName>
</protein>
<dbReference type="PANTHER" id="PTHR10739:SF13">
    <property type="entry name" value="CHOLINE-PHOSPHATE CYTIDYLYLTRANSFERASE"/>
    <property type="match status" value="1"/>
</dbReference>